<reference evidence="2" key="1">
    <citation type="submission" date="2023-10" db="EMBL/GenBank/DDBJ databases">
        <authorList>
            <person name="Chen Y."/>
            <person name="Shah S."/>
            <person name="Dougan E. K."/>
            <person name="Thang M."/>
            <person name="Chan C."/>
        </authorList>
    </citation>
    <scope>NUCLEOTIDE SEQUENCE [LARGE SCALE GENOMIC DNA]</scope>
</reference>
<proteinExistence type="predicted"/>
<keyword evidence="3" id="KW-1185">Reference proteome</keyword>
<protein>
    <submittedName>
        <fullName evidence="2">Uncharacterized protein</fullName>
    </submittedName>
</protein>
<accession>A0ABN9PRU9</accession>
<dbReference type="EMBL" id="CAUYUJ010001113">
    <property type="protein sequence ID" value="CAK0794217.1"/>
    <property type="molecule type" value="Genomic_DNA"/>
</dbReference>
<name>A0ABN9PRU9_9DINO</name>
<evidence type="ECO:0000313" key="3">
    <source>
        <dbReference type="Proteomes" id="UP001189429"/>
    </source>
</evidence>
<gene>
    <name evidence="2" type="ORF">PCOR1329_LOCUS4281</name>
</gene>
<organism evidence="2 3">
    <name type="scientific">Prorocentrum cordatum</name>
    <dbReference type="NCBI Taxonomy" id="2364126"/>
    <lineage>
        <taxon>Eukaryota</taxon>
        <taxon>Sar</taxon>
        <taxon>Alveolata</taxon>
        <taxon>Dinophyceae</taxon>
        <taxon>Prorocentrales</taxon>
        <taxon>Prorocentraceae</taxon>
        <taxon>Prorocentrum</taxon>
    </lineage>
</organism>
<comment type="caution">
    <text evidence="2">The sequence shown here is derived from an EMBL/GenBank/DDBJ whole genome shotgun (WGS) entry which is preliminary data.</text>
</comment>
<sequence>MGCGSCRHAPLLGAPSDGMPPPLPSEGPHSMRVVCTGASLRGRPVAQRWNSNAQLLWRVCGSGAAVPEAAADGHGGGGDLAGRDWFYLTTSTDVYHFGVFKDSWARVRAYGSKEVAAETLVQLSEKEKILRFVIFVGGVDELTLIRCGSGAGATVSVEPGTARPGDFTWTVTQREARRNGRLVLVVQPSRDYEYMSLQILEDDSEQRTRGTDRNTPPPVASDLSLAEVGVTERGAQPEAAEAALKKLPPAQGQALAALAEQSVRRGIDYASLGLGWDHPQTRLAYRSAQGGSFTHKARGSRNS</sequence>
<evidence type="ECO:0000256" key="1">
    <source>
        <dbReference type="SAM" id="MobiDB-lite"/>
    </source>
</evidence>
<feature type="region of interest" description="Disordered" evidence="1">
    <location>
        <begin position="201"/>
        <end position="220"/>
    </location>
</feature>
<dbReference type="Proteomes" id="UP001189429">
    <property type="component" value="Unassembled WGS sequence"/>
</dbReference>
<evidence type="ECO:0000313" key="2">
    <source>
        <dbReference type="EMBL" id="CAK0794217.1"/>
    </source>
</evidence>